<sequence>MRIAVFGAGGVGGYFGGRLAASGEDVTFVARGQHLAAMKEKGLLIRSPLGDCMLRDVQAVEDIAEAGPIDLVMIAVKLWSTEEAVEAVRPLAEQGATVVSFQNGIYKDEVLKNRLPPASLMGGVSYISAFIEKPGVISHKGKMQGLSFGKYDGARSSRAEALLAACARAGISAKLSADIERDIWEKFVFLVGLSAVTTAMRQPIGVIRENPQARSFLRDLMQEVVTVGRANGVNLAPDFAENRLIFTDTLPPEMIASMFHDLQTGNRLEVPWLSGSVVEQGRRLGIDTPCNRAVADILAIFADGRPS</sequence>
<dbReference type="PANTHER" id="PTHR21708">
    <property type="entry name" value="PROBABLE 2-DEHYDROPANTOATE 2-REDUCTASE"/>
    <property type="match status" value="1"/>
</dbReference>
<evidence type="ECO:0000256" key="1">
    <source>
        <dbReference type="ARBA" id="ARBA00002919"/>
    </source>
</evidence>
<evidence type="ECO:0000313" key="15">
    <source>
        <dbReference type="Proteomes" id="UP000602745"/>
    </source>
</evidence>
<comment type="similarity">
    <text evidence="3 11">Belongs to the ketopantoate reductase family.</text>
</comment>
<dbReference type="EMBL" id="BMCP01000002">
    <property type="protein sequence ID" value="GGE39367.1"/>
    <property type="molecule type" value="Genomic_DNA"/>
</dbReference>
<dbReference type="InterPro" id="IPR003710">
    <property type="entry name" value="ApbA"/>
</dbReference>
<feature type="domain" description="Ketopantoate reductase C-terminal" evidence="13">
    <location>
        <begin position="178"/>
        <end position="298"/>
    </location>
</feature>
<evidence type="ECO:0000256" key="10">
    <source>
        <dbReference type="ARBA" id="ARBA00048793"/>
    </source>
</evidence>
<evidence type="ECO:0000259" key="13">
    <source>
        <dbReference type="Pfam" id="PF08546"/>
    </source>
</evidence>
<dbReference type="GO" id="GO:0005737">
    <property type="term" value="C:cytoplasm"/>
    <property type="evidence" value="ECO:0007669"/>
    <property type="project" value="TreeGrafter"/>
</dbReference>
<dbReference type="InterPro" id="IPR013332">
    <property type="entry name" value="KPR_N"/>
</dbReference>
<dbReference type="PANTHER" id="PTHR21708:SF26">
    <property type="entry name" value="2-DEHYDROPANTOATE 2-REDUCTASE"/>
    <property type="match status" value="1"/>
</dbReference>
<dbReference type="FunFam" id="1.10.1040.10:FF:000017">
    <property type="entry name" value="2-dehydropantoate 2-reductase"/>
    <property type="match status" value="1"/>
</dbReference>
<evidence type="ECO:0000256" key="9">
    <source>
        <dbReference type="ARBA" id="ARBA00032024"/>
    </source>
</evidence>
<dbReference type="Gene3D" id="1.10.1040.10">
    <property type="entry name" value="N-(1-d-carboxylethyl)-l-norvaline Dehydrogenase, domain 2"/>
    <property type="match status" value="1"/>
</dbReference>
<evidence type="ECO:0000256" key="7">
    <source>
        <dbReference type="ARBA" id="ARBA00022857"/>
    </source>
</evidence>
<proteinExistence type="inferred from homology"/>
<comment type="function">
    <text evidence="1 11">Catalyzes the NADPH-dependent reduction of ketopantoate into pantoic acid.</text>
</comment>
<organism evidence="14 15">
    <name type="scientific">Agaricicola taiwanensis</name>
    <dbReference type="NCBI Taxonomy" id="591372"/>
    <lineage>
        <taxon>Bacteria</taxon>
        <taxon>Pseudomonadati</taxon>
        <taxon>Pseudomonadota</taxon>
        <taxon>Alphaproteobacteria</taxon>
        <taxon>Rhodobacterales</taxon>
        <taxon>Paracoccaceae</taxon>
        <taxon>Agaricicola</taxon>
    </lineage>
</organism>
<feature type="domain" description="Ketopantoate reductase N-terminal" evidence="12">
    <location>
        <begin position="3"/>
        <end position="152"/>
    </location>
</feature>
<dbReference type="SUPFAM" id="SSF51735">
    <property type="entry name" value="NAD(P)-binding Rossmann-fold domains"/>
    <property type="match status" value="1"/>
</dbReference>
<dbReference type="Pfam" id="PF08546">
    <property type="entry name" value="ApbA_C"/>
    <property type="match status" value="1"/>
</dbReference>
<dbReference type="InterPro" id="IPR013328">
    <property type="entry name" value="6PGD_dom2"/>
</dbReference>
<name>A0A8J2VSN7_9RHOB</name>
<dbReference type="Pfam" id="PF02558">
    <property type="entry name" value="ApbA"/>
    <property type="match status" value="1"/>
</dbReference>
<reference evidence="14" key="1">
    <citation type="journal article" date="2014" name="Int. J. Syst. Evol. Microbiol.">
        <title>Complete genome sequence of Corynebacterium casei LMG S-19264T (=DSM 44701T), isolated from a smear-ripened cheese.</title>
        <authorList>
            <consortium name="US DOE Joint Genome Institute (JGI-PGF)"/>
            <person name="Walter F."/>
            <person name="Albersmeier A."/>
            <person name="Kalinowski J."/>
            <person name="Ruckert C."/>
        </authorList>
    </citation>
    <scope>NUCLEOTIDE SEQUENCE</scope>
    <source>
        <strain evidence="14">CCM 7684</strain>
    </source>
</reference>
<comment type="pathway">
    <text evidence="2 11">Cofactor biosynthesis; (R)-pantothenate biosynthesis; (R)-pantoate from 3-methyl-2-oxobutanoate: step 2/2.</text>
</comment>
<reference evidence="14" key="2">
    <citation type="submission" date="2020-09" db="EMBL/GenBank/DDBJ databases">
        <authorList>
            <person name="Sun Q."/>
            <person name="Sedlacek I."/>
        </authorList>
    </citation>
    <scope>NUCLEOTIDE SEQUENCE</scope>
    <source>
        <strain evidence="14">CCM 7684</strain>
    </source>
</reference>
<dbReference type="Proteomes" id="UP000602745">
    <property type="component" value="Unassembled WGS sequence"/>
</dbReference>
<evidence type="ECO:0000256" key="2">
    <source>
        <dbReference type="ARBA" id="ARBA00004994"/>
    </source>
</evidence>
<evidence type="ECO:0000256" key="6">
    <source>
        <dbReference type="ARBA" id="ARBA00022655"/>
    </source>
</evidence>
<protein>
    <recommendedName>
        <fullName evidence="5 11">2-dehydropantoate 2-reductase</fullName>
        <ecNumber evidence="4 11">1.1.1.169</ecNumber>
    </recommendedName>
    <alternativeName>
        <fullName evidence="9 11">Ketopantoate reductase</fullName>
    </alternativeName>
</protein>
<dbReference type="InterPro" id="IPR008927">
    <property type="entry name" value="6-PGluconate_DH-like_C_sf"/>
</dbReference>
<evidence type="ECO:0000256" key="5">
    <source>
        <dbReference type="ARBA" id="ARBA00019465"/>
    </source>
</evidence>
<keyword evidence="15" id="KW-1185">Reference proteome</keyword>
<dbReference type="GO" id="GO:0008677">
    <property type="term" value="F:2-dehydropantoate 2-reductase activity"/>
    <property type="evidence" value="ECO:0007669"/>
    <property type="project" value="UniProtKB-EC"/>
</dbReference>
<accession>A0A8J2VSN7</accession>
<evidence type="ECO:0000259" key="12">
    <source>
        <dbReference type="Pfam" id="PF02558"/>
    </source>
</evidence>
<evidence type="ECO:0000256" key="3">
    <source>
        <dbReference type="ARBA" id="ARBA00007870"/>
    </source>
</evidence>
<dbReference type="Gene3D" id="3.40.50.720">
    <property type="entry name" value="NAD(P)-binding Rossmann-like Domain"/>
    <property type="match status" value="1"/>
</dbReference>
<gene>
    <name evidence="14" type="ORF">GCM10007276_15870</name>
</gene>
<dbReference type="UniPathway" id="UPA00028">
    <property type="reaction ID" value="UER00004"/>
</dbReference>
<keyword evidence="8 11" id="KW-0560">Oxidoreductase</keyword>
<dbReference type="GO" id="GO:0015940">
    <property type="term" value="P:pantothenate biosynthetic process"/>
    <property type="evidence" value="ECO:0007669"/>
    <property type="project" value="UniProtKB-UniPathway"/>
</dbReference>
<dbReference type="RefSeq" id="WP_188409229.1">
    <property type="nucleotide sequence ID" value="NZ_BMCP01000002.1"/>
</dbReference>
<keyword evidence="7 11" id="KW-0521">NADP</keyword>
<evidence type="ECO:0000256" key="8">
    <source>
        <dbReference type="ARBA" id="ARBA00023002"/>
    </source>
</evidence>
<keyword evidence="6 11" id="KW-0566">Pantothenate biosynthesis</keyword>
<evidence type="ECO:0000313" key="14">
    <source>
        <dbReference type="EMBL" id="GGE39367.1"/>
    </source>
</evidence>
<dbReference type="NCBIfam" id="TIGR00745">
    <property type="entry name" value="apbA_panE"/>
    <property type="match status" value="1"/>
</dbReference>
<dbReference type="SUPFAM" id="SSF48179">
    <property type="entry name" value="6-phosphogluconate dehydrogenase C-terminal domain-like"/>
    <property type="match status" value="1"/>
</dbReference>
<dbReference type="FunFam" id="3.40.50.720:FF:000307">
    <property type="entry name" value="2-dehydropantoate 2-reductase"/>
    <property type="match status" value="1"/>
</dbReference>
<dbReference type="AlphaFoldDB" id="A0A8J2VSN7"/>
<evidence type="ECO:0000256" key="4">
    <source>
        <dbReference type="ARBA" id="ARBA00013014"/>
    </source>
</evidence>
<dbReference type="InterPro" id="IPR051402">
    <property type="entry name" value="KPR-Related"/>
</dbReference>
<comment type="caution">
    <text evidence="14">The sequence shown here is derived from an EMBL/GenBank/DDBJ whole genome shotgun (WGS) entry which is preliminary data.</text>
</comment>
<comment type="catalytic activity">
    <reaction evidence="10 11">
        <text>(R)-pantoate + NADP(+) = 2-dehydropantoate + NADPH + H(+)</text>
        <dbReference type="Rhea" id="RHEA:16233"/>
        <dbReference type="ChEBI" id="CHEBI:11561"/>
        <dbReference type="ChEBI" id="CHEBI:15378"/>
        <dbReference type="ChEBI" id="CHEBI:15980"/>
        <dbReference type="ChEBI" id="CHEBI:57783"/>
        <dbReference type="ChEBI" id="CHEBI:58349"/>
        <dbReference type="EC" id="1.1.1.169"/>
    </reaction>
</comment>
<dbReference type="InterPro" id="IPR036291">
    <property type="entry name" value="NAD(P)-bd_dom_sf"/>
</dbReference>
<dbReference type="EC" id="1.1.1.169" evidence="4 11"/>
<evidence type="ECO:0000256" key="11">
    <source>
        <dbReference type="RuleBase" id="RU362068"/>
    </source>
</evidence>
<dbReference type="InterPro" id="IPR013752">
    <property type="entry name" value="KPA_reductase"/>
</dbReference>